<dbReference type="InterPro" id="IPR003675">
    <property type="entry name" value="Rce1/LyrA-like_dom"/>
</dbReference>
<feature type="transmembrane region" description="Helical" evidence="1">
    <location>
        <begin position="161"/>
        <end position="179"/>
    </location>
</feature>
<dbReference type="EMBL" id="JBIACK010000001">
    <property type="protein sequence ID" value="MFE8699315.1"/>
    <property type="molecule type" value="Genomic_DNA"/>
</dbReference>
<evidence type="ECO:0000313" key="3">
    <source>
        <dbReference type="EMBL" id="MFE8699315.1"/>
    </source>
</evidence>
<feature type="transmembrane region" description="Helical" evidence="1">
    <location>
        <begin position="191"/>
        <end position="208"/>
    </location>
</feature>
<keyword evidence="1" id="KW-0472">Membrane</keyword>
<feature type="domain" description="CAAX prenyl protease 2/Lysostaphin resistance protein A-like" evidence="2">
    <location>
        <begin position="161"/>
        <end position="248"/>
    </location>
</feature>
<dbReference type="GO" id="GO:0016787">
    <property type="term" value="F:hydrolase activity"/>
    <property type="evidence" value="ECO:0007669"/>
    <property type="project" value="UniProtKB-KW"/>
</dbReference>
<keyword evidence="4" id="KW-1185">Reference proteome</keyword>
<dbReference type="RefSeq" id="WP_389357416.1">
    <property type="nucleotide sequence ID" value="NZ_JBIACK010000001.1"/>
</dbReference>
<protein>
    <submittedName>
        <fullName evidence="3">CPBP family intramembrane glutamic endopeptidase</fullName>
        <ecNumber evidence="3">3.4.-.-</ecNumber>
    </submittedName>
</protein>
<name>A0ABW6K8N1_9BACI</name>
<accession>A0ABW6K8N1</accession>
<feature type="transmembrane region" description="Helical" evidence="1">
    <location>
        <begin position="12"/>
        <end position="40"/>
    </location>
</feature>
<dbReference type="Proteomes" id="UP001601059">
    <property type="component" value="Unassembled WGS sequence"/>
</dbReference>
<dbReference type="Pfam" id="PF02517">
    <property type="entry name" value="Rce1-like"/>
    <property type="match status" value="1"/>
</dbReference>
<gene>
    <name evidence="3" type="ORF">ACFYKX_01630</name>
</gene>
<feature type="transmembrane region" description="Helical" evidence="1">
    <location>
        <begin position="214"/>
        <end position="232"/>
    </location>
</feature>
<sequence length="264" mass="29862">MSSNELTGTGVLLAFLFIVIQFLFQVKLFSYGFIILLLLIIPIPFFKEEKRLFIWTMFAFFVGELFYFYGDRLLLELPYSKATILILSRFLLLIPIILISYVVYKFHQRVFSFWAKPNWGALIEVPFRATLRTIFIIGLIVVLFTLAPFMINHLIEIQLTVLVRIFIFAIISASLEEVLWRGTLLTRVSKLVGNVPGLVFTSIAYGLSYIKFGISPVACGGIVLIGLIFGAITVKSGSLLPAILWHFVLLTLLLLSGMIPLLTI</sequence>
<feature type="transmembrane region" description="Helical" evidence="1">
    <location>
        <begin position="52"/>
        <end position="70"/>
    </location>
</feature>
<evidence type="ECO:0000313" key="4">
    <source>
        <dbReference type="Proteomes" id="UP001601059"/>
    </source>
</evidence>
<keyword evidence="1" id="KW-0812">Transmembrane</keyword>
<keyword evidence="1" id="KW-1133">Transmembrane helix</keyword>
<feature type="transmembrane region" description="Helical" evidence="1">
    <location>
        <begin position="134"/>
        <end position="155"/>
    </location>
</feature>
<comment type="caution">
    <text evidence="3">The sequence shown here is derived from an EMBL/GenBank/DDBJ whole genome shotgun (WGS) entry which is preliminary data.</text>
</comment>
<evidence type="ECO:0000256" key="1">
    <source>
        <dbReference type="SAM" id="Phobius"/>
    </source>
</evidence>
<dbReference type="EC" id="3.4.-.-" evidence="3"/>
<keyword evidence="3" id="KW-0378">Hydrolase</keyword>
<evidence type="ECO:0000259" key="2">
    <source>
        <dbReference type="Pfam" id="PF02517"/>
    </source>
</evidence>
<feature type="transmembrane region" description="Helical" evidence="1">
    <location>
        <begin position="239"/>
        <end position="262"/>
    </location>
</feature>
<reference evidence="3 4" key="1">
    <citation type="submission" date="2024-08" db="EMBL/GenBank/DDBJ databases">
        <title>Two novel Cytobacillus novel species.</title>
        <authorList>
            <person name="Liu G."/>
        </authorList>
    </citation>
    <scope>NUCLEOTIDE SEQUENCE [LARGE SCALE GENOMIC DNA]</scope>
    <source>
        <strain evidence="3 4">FJAT-54145</strain>
    </source>
</reference>
<proteinExistence type="predicted"/>
<organism evidence="3 4">
    <name type="scientific">Cytobacillus spartinae</name>
    <dbReference type="NCBI Taxonomy" id="3299023"/>
    <lineage>
        <taxon>Bacteria</taxon>
        <taxon>Bacillati</taxon>
        <taxon>Bacillota</taxon>
        <taxon>Bacilli</taxon>
        <taxon>Bacillales</taxon>
        <taxon>Bacillaceae</taxon>
        <taxon>Cytobacillus</taxon>
    </lineage>
</organism>
<feature type="transmembrane region" description="Helical" evidence="1">
    <location>
        <begin position="82"/>
        <end position="104"/>
    </location>
</feature>